<dbReference type="AlphaFoldDB" id="A0A1N7QIB8"/>
<sequence length="121" mass="13966">MPTLRIHEAYPDEVWFDAPESGAKTCRLCVAFVMWAQDDDDDPTRAARGYHDPVTGWLADQRGFWLLVGDERPGQAIWMQRLTILKGRVIFRSDEWPPGRRPEPDAEVRVRLLSLHRRAGP</sequence>
<keyword evidence="2" id="KW-1185">Reference proteome</keyword>
<dbReference type="EMBL" id="FTOT01000012">
    <property type="protein sequence ID" value="SIT22622.1"/>
    <property type="molecule type" value="Genomic_DNA"/>
</dbReference>
<evidence type="ECO:0000313" key="2">
    <source>
        <dbReference type="Proteomes" id="UP000186141"/>
    </source>
</evidence>
<protein>
    <submittedName>
        <fullName evidence="1">Uncharacterized protein</fullName>
    </submittedName>
</protein>
<dbReference type="Proteomes" id="UP000186141">
    <property type="component" value="Unassembled WGS sequence"/>
</dbReference>
<reference evidence="1 2" key="1">
    <citation type="submission" date="2017-01" db="EMBL/GenBank/DDBJ databases">
        <authorList>
            <person name="Mah S.A."/>
            <person name="Swanson W.J."/>
            <person name="Moy G.W."/>
            <person name="Vacquier V.D."/>
        </authorList>
    </citation>
    <scope>NUCLEOTIDE SEQUENCE [LARGE SCALE GENOMIC DNA]</scope>
    <source>
        <strain evidence="1 2">DSM 26375</strain>
    </source>
</reference>
<name>A0A1N7QIB8_9RHOB</name>
<gene>
    <name evidence="1" type="ORF">SAMN05421774_11230</name>
</gene>
<proteinExistence type="predicted"/>
<organism evidence="1 2">
    <name type="scientific">Gemmobacter megaterium</name>
    <dbReference type="NCBI Taxonomy" id="1086013"/>
    <lineage>
        <taxon>Bacteria</taxon>
        <taxon>Pseudomonadati</taxon>
        <taxon>Pseudomonadota</taxon>
        <taxon>Alphaproteobacteria</taxon>
        <taxon>Rhodobacterales</taxon>
        <taxon>Paracoccaceae</taxon>
        <taxon>Gemmobacter</taxon>
    </lineage>
</organism>
<accession>A0A1N7QIB8</accession>
<evidence type="ECO:0000313" key="1">
    <source>
        <dbReference type="EMBL" id="SIT22622.1"/>
    </source>
</evidence>